<name>A0A5J5EPD0_9PEZI</name>
<protein>
    <recommendedName>
        <fullName evidence="3">RNase H type-1 domain-containing protein</fullName>
    </recommendedName>
</protein>
<dbReference type="PANTHER" id="PTHR33050">
    <property type="entry name" value="REVERSE TRANSCRIPTASE DOMAIN-CONTAINING PROTEIN"/>
    <property type="match status" value="1"/>
</dbReference>
<dbReference type="Proteomes" id="UP000326924">
    <property type="component" value="Unassembled WGS sequence"/>
</dbReference>
<accession>A0A5J5EPD0</accession>
<keyword evidence="2" id="KW-1185">Reference proteome</keyword>
<dbReference type="InterPro" id="IPR012337">
    <property type="entry name" value="RNaseH-like_sf"/>
</dbReference>
<gene>
    <name evidence="1" type="ORF">FN846DRAFT_961904</name>
</gene>
<dbReference type="SUPFAM" id="SSF53098">
    <property type="entry name" value="Ribonuclease H-like"/>
    <property type="match status" value="1"/>
</dbReference>
<evidence type="ECO:0000313" key="2">
    <source>
        <dbReference type="Proteomes" id="UP000326924"/>
    </source>
</evidence>
<sequence length="179" mass="19678">MRLSLFPQLRRTVRTNYLYTDASLRGCGGYYLSTQQQALRTLQPASAFALHWRSAHHCGEIARLELLPVLHALHRWAGTFRGGELHVFSDNEEAVSGLQTGRAKRAEVAEVVAAIADAAERERVTLVPALVRGADNTLADALSRGCRERVVRLAPGLGKVFAKGKGLGFFDPSYPPLKR</sequence>
<dbReference type="GO" id="GO:0003676">
    <property type="term" value="F:nucleic acid binding"/>
    <property type="evidence" value="ECO:0007669"/>
    <property type="project" value="InterPro"/>
</dbReference>
<comment type="caution">
    <text evidence="1">The sequence shown here is derived from an EMBL/GenBank/DDBJ whole genome shotgun (WGS) entry which is preliminary data.</text>
</comment>
<dbReference type="CDD" id="cd09275">
    <property type="entry name" value="RNase_HI_RT_DIRS1"/>
    <property type="match status" value="1"/>
</dbReference>
<dbReference type="InParanoid" id="A0A5J5EPD0"/>
<evidence type="ECO:0000313" key="1">
    <source>
        <dbReference type="EMBL" id="KAA8898776.1"/>
    </source>
</evidence>
<reference evidence="1 2" key="1">
    <citation type="submission" date="2019-09" db="EMBL/GenBank/DDBJ databases">
        <title>Draft genome of the ectomycorrhizal ascomycete Sphaerosporella brunnea.</title>
        <authorList>
            <consortium name="DOE Joint Genome Institute"/>
            <person name="Benucci G.M."/>
            <person name="Marozzi G."/>
            <person name="Antonielli L."/>
            <person name="Sanchez S."/>
            <person name="Marco P."/>
            <person name="Wang X."/>
            <person name="Falini L.B."/>
            <person name="Barry K."/>
            <person name="Haridas S."/>
            <person name="Lipzen A."/>
            <person name="Labutti K."/>
            <person name="Grigoriev I.V."/>
            <person name="Murat C."/>
            <person name="Martin F."/>
            <person name="Albertini E."/>
            <person name="Donnini D."/>
            <person name="Bonito G."/>
        </authorList>
    </citation>
    <scope>NUCLEOTIDE SEQUENCE [LARGE SCALE GENOMIC DNA]</scope>
    <source>
        <strain evidence="1 2">Sb_GMNB300</strain>
    </source>
</reference>
<dbReference type="PANTHER" id="PTHR33050:SF7">
    <property type="entry name" value="RIBONUCLEASE H"/>
    <property type="match status" value="1"/>
</dbReference>
<evidence type="ECO:0008006" key="3">
    <source>
        <dbReference type="Google" id="ProtNLM"/>
    </source>
</evidence>
<dbReference type="EMBL" id="VXIS01000179">
    <property type="protein sequence ID" value="KAA8898776.1"/>
    <property type="molecule type" value="Genomic_DNA"/>
</dbReference>
<dbReference type="Gene3D" id="3.30.420.10">
    <property type="entry name" value="Ribonuclease H-like superfamily/Ribonuclease H"/>
    <property type="match status" value="1"/>
</dbReference>
<proteinExistence type="predicted"/>
<organism evidence="1 2">
    <name type="scientific">Sphaerosporella brunnea</name>
    <dbReference type="NCBI Taxonomy" id="1250544"/>
    <lineage>
        <taxon>Eukaryota</taxon>
        <taxon>Fungi</taxon>
        <taxon>Dikarya</taxon>
        <taxon>Ascomycota</taxon>
        <taxon>Pezizomycotina</taxon>
        <taxon>Pezizomycetes</taxon>
        <taxon>Pezizales</taxon>
        <taxon>Pyronemataceae</taxon>
        <taxon>Sphaerosporella</taxon>
    </lineage>
</organism>
<dbReference type="AlphaFoldDB" id="A0A5J5EPD0"/>
<dbReference type="InterPro" id="IPR052055">
    <property type="entry name" value="Hepadnavirus_pol/RT"/>
</dbReference>
<dbReference type="InterPro" id="IPR036397">
    <property type="entry name" value="RNaseH_sf"/>
</dbReference>